<protein>
    <submittedName>
        <fullName evidence="1">Uncharacterized protein</fullName>
    </submittedName>
</protein>
<dbReference type="EMBL" id="CP017766">
    <property type="protein sequence ID" value="AUB54583.1"/>
    <property type="molecule type" value="Genomic_DNA"/>
</dbReference>
<dbReference type="EMBL" id="JABBYL010000011">
    <property type="protein sequence ID" value="NMO08985.1"/>
    <property type="molecule type" value="Genomic_DNA"/>
</dbReference>
<evidence type="ECO:0000313" key="5">
    <source>
        <dbReference type="Proteomes" id="UP000232806"/>
    </source>
</evidence>
<proteinExistence type="predicted"/>
<evidence type="ECO:0000313" key="6">
    <source>
        <dbReference type="Proteomes" id="UP000591058"/>
    </source>
</evidence>
<dbReference type="GeneID" id="35124294"/>
<evidence type="ECO:0000313" key="4">
    <source>
        <dbReference type="Proteomes" id="UP000232631"/>
    </source>
</evidence>
<dbReference type="Proteomes" id="UP000232631">
    <property type="component" value="Chromosome"/>
</dbReference>
<gene>
    <name evidence="1" type="ORF">BK007_00105</name>
    <name evidence="2" type="ORF">BK009_01320</name>
    <name evidence="3" type="ORF">HG719_03930</name>
</gene>
<evidence type="ECO:0000313" key="2">
    <source>
        <dbReference type="EMBL" id="AUB59439.1"/>
    </source>
</evidence>
<name>A0A2H4V917_9EURY</name>
<dbReference type="Proteomes" id="UP000591058">
    <property type="component" value="Unassembled WGS sequence"/>
</dbReference>
<reference evidence="3 6" key="2">
    <citation type="submission" date="2020-04" db="EMBL/GenBank/DDBJ databases">
        <title>Draft genome of Methanobacterium subterraneum isolated from animal feces.</title>
        <authorList>
            <person name="Ouboter H.T."/>
            <person name="Berger S."/>
            <person name="Gungor E."/>
            <person name="Jetten M.S.M."/>
            <person name="Welte C.U."/>
        </authorList>
    </citation>
    <scope>NUCLEOTIDE SEQUENCE [LARGE SCALE GENOMIC DNA]</scope>
    <source>
        <strain evidence="3">HO_2020</strain>
    </source>
</reference>
<dbReference type="Proteomes" id="UP000232806">
    <property type="component" value="Chromosome"/>
</dbReference>
<sequence>MRYSYGIRDRKSILAYQPHLFHKTSDLLIFPGKDFRKWHGDLTEYLDGIYQINAQTQKKGGSITILDFNLAMGMVTGIHQEMEDIFNTKKETDLSYFYVSTMDDSYKKVKTNFYGRYRHKIDRKVVNITPELKYRHLLEIVDYAHKLWDQEKNRNRKLIKKGLKDGKGS</sequence>
<dbReference type="KEGG" id="msub:BK009_01320"/>
<reference evidence="4 5" key="1">
    <citation type="submission" date="2016-10" db="EMBL/GenBank/DDBJ databases">
        <title>Comparative genomics between deep and shallow subseafloor isolates.</title>
        <authorList>
            <person name="Ishii S."/>
            <person name="Miller J.R."/>
            <person name="Sutton G."/>
            <person name="Suzuki S."/>
            <person name="Methe B."/>
            <person name="Inagaki F."/>
            <person name="Imachi H."/>
        </authorList>
    </citation>
    <scope>NUCLEOTIDE SEQUENCE [LARGE SCALE GENOMIC DNA]</scope>
    <source>
        <strain evidence="2 4">A8p</strain>
        <strain evidence="1 5">MO-MB1</strain>
    </source>
</reference>
<organism evidence="1 5">
    <name type="scientific">Methanobacterium subterraneum</name>
    <dbReference type="NCBI Taxonomy" id="59277"/>
    <lineage>
        <taxon>Archaea</taxon>
        <taxon>Methanobacteriati</taxon>
        <taxon>Methanobacteriota</taxon>
        <taxon>Methanomada group</taxon>
        <taxon>Methanobacteria</taxon>
        <taxon>Methanobacteriales</taxon>
        <taxon>Methanobacteriaceae</taxon>
        <taxon>Methanobacterium</taxon>
    </lineage>
</organism>
<evidence type="ECO:0000313" key="1">
    <source>
        <dbReference type="EMBL" id="AUB54583.1"/>
    </source>
</evidence>
<dbReference type="OrthoDB" id="71006at2157"/>
<keyword evidence="4" id="KW-1185">Reference proteome</keyword>
<accession>A0A2H4V917</accession>
<evidence type="ECO:0000313" key="3">
    <source>
        <dbReference type="EMBL" id="NMO08985.1"/>
    </source>
</evidence>
<dbReference type="RefSeq" id="WP_100904555.1">
    <property type="nucleotide sequence ID" value="NZ_CP017766.1"/>
</dbReference>
<accession>A0A2H4VMX4</accession>
<dbReference type="EMBL" id="CP017768">
    <property type="protein sequence ID" value="AUB59439.1"/>
    <property type="molecule type" value="Genomic_DNA"/>
</dbReference>
<dbReference type="AlphaFoldDB" id="A0A2H4V917"/>